<reference evidence="1" key="1">
    <citation type="submission" date="2014-11" db="EMBL/GenBank/DDBJ databases">
        <authorList>
            <person name="Amaro Gonzalez C."/>
        </authorList>
    </citation>
    <scope>NUCLEOTIDE SEQUENCE</scope>
</reference>
<reference evidence="1" key="2">
    <citation type="journal article" date="2015" name="Fish Shellfish Immunol.">
        <title>Early steps in the European eel (Anguilla anguilla)-Vibrio vulnificus interaction in the gills: Role of the RtxA13 toxin.</title>
        <authorList>
            <person name="Callol A."/>
            <person name="Pajuelo D."/>
            <person name="Ebbesson L."/>
            <person name="Teles M."/>
            <person name="MacKenzie S."/>
            <person name="Amaro C."/>
        </authorList>
    </citation>
    <scope>NUCLEOTIDE SEQUENCE</scope>
</reference>
<accession>A0A0E9T9J2</accession>
<evidence type="ECO:0000313" key="1">
    <source>
        <dbReference type="EMBL" id="JAH50334.1"/>
    </source>
</evidence>
<dbReference type="AlphaFoldDB" id="A0A0E9T9J2"/>
<dbReference type="EMBL" id="GBXM01058243">
    <property type="protein sequence ID" value="JAH50334.1"/>
    <property type="molecule type" value="Transcribed_RNA"/>
</dbReference>
<organism evidence="1">
    <name type="scientific">Anguilla anguilla</name>
    <name type="common">European freshwater eel</name>
    <name type="synonym">Muraena anguilla</name>
    <dbReference type="NCBI Taxonomy" id="7936"/>
    <lineage>
        <taxon>Eukaryota</taxon>
        <taxon>Metazoa</taxon>
        <taxon>Chordata</taxon>
        <taxon>Craniata</taxon>
        <taxon>Vertebrata</taxon>
        <taxon>Euteleostomi</taxon>
        <taxon>Actinopterygii</taxon>
        <taxon>Neopterygii</taxon>
        <taxon>Teleostei</taxon>
        <taxon>Anguilliformes</taxon>
        <taxon>Anguillidae</taxon>
        <taxon>Anguilla</taxon>
    </lineage>
</organism>
<protein>
    <submittedName>
        <fullName evidence="1">Uncharacterized protein</fullName>
    </submittedName>
</protein>
<sequence length="62" mass="6797">MQEVCVLQPVAHPRLYGKRGHFEYGNGLRRAERVQLSERLGTFLVTGSACVLTLTAFSSASS</sequence>
<proteinExistence type="predicted"/>
<name>A0A0E9T9J2_ANGAN</name>